<dbReference type="AlphaFoldDB" id="A0AAE0CAJ0"/>
<comment type="caution">
    <text evidence="1">The sequence shown here is derived from an EMBL/GenBank/DDBJ whole genome shotgun (WGS) entry which is preliminary data.</text>
</comment>
<protein>
    <submittedName>
        <fullName evidence="1">Uncharacterized protein</fullName>
    </submittedName>
</protein>
<keyword evidence="2" id="KW-1185">Reference proteome</keyword>
<dbReference type="Proteomes" id="UP001190700">
    <property type="component" value="Unassembled WGS sequence"/>
</dbReference>
<name>A0AAE0CAJ0_9CHLO</name>
<evidence type="ECO:0000313" key="1">
    <source>
        <dbReference type="EMBL" id="KAK3250365.1"/>
    </source>
</evidence>
<organism evidence="1 2">
    <name type="scientific">Cymbomonas tetramitiformis</name>
    <dbReference type="NCBI Taxonomy" id="36881"/>
    <lineage>
        <taxon>Eukaryota</taxon>
        <taxon>Viridiplantae</taxon>
        <taxon>Chlorophyta</taxon>
        <taxon>Pyramimonadophyceae</taxon>
        <taxon>Pyramimonadales</taxon>
        <taxon>Pyramimonadaceae</taxon>
        <taxon>Cymbomonas</taxon>
    </lineage>
</organism>
<accession>A0AAE0CAJ0</accession>
<proteinExistence type="predicted"/>
<gene>
    <name evidence="1" type="ORF">CYMTET_40259</name>
</gene>
<reference evidence="1 2" key="1">
    <citation type="journal article" date="2015" name="Genome Biol. Evol.">
        <title>Comparative Genomics of a Bacterivorous Green Alga Reveals Evolutionary Causalities and Consequences of Phago-Mixotrophic Mode of Nutrition.</title>
        <authorList>
            <person name="Burns J.A."/>
            <person name="Paasch A."/>
            <person name="Narechania A."/>
            <person name="Kim E."/>
        </authorList>
    </citation>
    <scope>NUCLEOTIDE SEQUENCE [LARGE SCALE GENOMIC DNA]</scope>
    <source>
        <strain evidence="1 2">PLY_AMNH</strain>
    </source>
</reference>
<sequence>MVQSIGNGIVTMVKRDVHSGCLFGLDIAECHCIHNRPFNRSLYGGLEYAGLTVDFGSRRISHDGVTFSYRREVRQYVIEEDSTSKVDAHMACPAQCGPFDLELFASHDNKHLEVHYTIEDSAFVRDWSGHACYGNPLFEHDFILRGLTGLFSVVKEYPAGVQRVRLCYKGGQGALVGVVTEYVSGPHGSHLVQFDDDGSCTRGPLRLEQVVYDGERAFIRVGASSYRGSVSSAATTTAAAAASARAAAATTATRAARPVTTTAEGAA</sequence>
<dbReference type="EMBL" id="LGRX02026750">
    <property type="protein sequence ID" value="KAK3250365.1"/>
    <property type="molecule type" value="Genomic_DNA"/>
</dbReference>
<evidence type="ECO:0000313" key="2">
    <source>
        <dbReference type="Proteomes" id="UP001190700"/>
    </source>
</evidence>